<evidence type="ECO:0000256" key="6">
    <source>
        <dbReference type="SAM" id="Phobius"/>
    </source>
</evidence>
<dbReference type="PANTHER" id="PTHR30569:SF0">
    <property type="entry name" value="CYTOSINE PERMEASE"/>
    <property type="match status" value="1"/>
</dbReference>
<dbReference type="InterPro" id="IPR001248">
    <property type="entry name" value="Pur-cyt_permease"/>
</dbReference>
<sequence length="445" mass="47593">MRRTTGFFEKNNVNNAGRYSPHQMIAAEHRVFGGRDLFSLWFSLGVGLMVLQLGALLAPGLGMSGALLAIVSGTAVGVILLGAVAVIGSDTGLSSMANLKRTLGDRGAVLPALLNLVQLVGWGAFEIIIMRDAASLLATRAFGEQSGWVSPALWTLFFGALATLLAITGPLTFVRRILRKWGIWLLLGACVWLTWNLFDKADLRALWARQGDGSLPFALGFDIAIAMPLSWLPLIADYSRFGKAARRVFGGTVLGFFIGNVWLMSLGVAYTLAFADSGEVNALLLALAGAGLGIPLLLILLDESENAFADIHSAAVSVGILLPFKVERLALVIGALCTLIAWFAPLAEYQNFLLLIGSVFAPLFGVVLVDHYLLRRRGRLQMAGTMLRWETLSAWGCGAAVYHLLANAWPEVGASLPALFLSGGLLLILSRFARTTVGTPVSVSR</sequence>
<feature type="transmembrane region" description="Helical" evidence="6">
    <location>
        <begin position="38"/>
        <end position="58"/>
    </location>
</feature>
<comment type="similarity">
    <text evidence="2">Belongs to the purine-cytosine permease (2.A.39) family.</text>
</comment>
<comment type="subcellular location">
    <subcellularLocation>
        <location evidence="1">Membrane</location>
        <topology evidence="1">Multi-pass membrane protein</topology>
    </subcellularLocation>
</comment>
<organism evidence="7 8">
    <name type="scientific">Stutzerimonas stutzeri</name>
    <name type="common">Pseudomonas stutzeri</name>
    <dbReference type="NCBI Taxonomy" id="316"/>
    <lineage>
        <taxon>Bacteria</taxon>
        <taxon>Pseudomonadati</taxon>
        <taxon>Pseudomonadota</taxon>
        <taxon>Gammaproteobacteria</taxon>
        <taxon>Pseudomonadales</taxon>
        <taxon>Pseudomonadaceae</taxon>
        <taxon>Stutzerimonas</taxon>
    </lineage>
</organism>
<proteinExistence type="inferred from homology"/>
<feature type="transmembrane region" description="Helical" evidence="6">
    <location>
        <begin position="108"/>
        <end position="131"/>
    </location>
</feature>
<feature type="transmembrane region" description="Helical" evidence="6">
    <location>
        <begin position="282"/>
        <end position="301"/>
    </location>
</feature>
<dbReference type="PANTHER" id="PTHR30569">
    <property type="entry name" value="CYTOSINE TRANSPORTER CODB"/>
    <property type="match status" value="1"/>
</dbReference>
<name>A0A172WM67_STUST</name>
<evidence type="ECO:0000313" key="7">
    <source>
        <dbReference type="EMBL" id="ANF24436.1"/>
    </source>
</evidence>
<dbReference type="Proteomes" id="UP000077787">
    <property type="component" value="Chromosome"/>
</dbReference>
<accession>A0A172WM67</accession>
<reference evidence="7 8" key="1">
    <citation type="submission" date="2016-05" db="EMBL/GenBank/DDBJ databases">
        <title>Genome sequence of Pseudomonas stutzeri 273 and identification of the exopolysaccharide biosynthesis locus.</title>
        <authorList>
            <person name="Wu S."/>
            <person name="Sun C."/>
        </authorList>
    </citation>
    <scope>NUCLEOTIDE SEQUENCE [LARGE SCALE GENOMIC DNA]</scope>
    <source>
        <strain evidence="7 8">273</strain>
    </source>
</reference>
<evidence type="ECO:0000313" key="8">
    <source>
        <dbReference type="Proteomes" id="UP000077787"/>
    </source>
</evidence>
<dbReference type="GO" id="GO:0015209">
    <property type="term" value="F:cytosine transmembrane transporter activity"/>
    <property type="evidence" value="ECO:0007669"/>
    <property type="project" value="InterPro"/>
</dbReference>
<feature type="transmembrane region" description="Helical" evidence="6">
    <location>
        <begin position="181"/>
        <end position="198"/>
    </location>
</feature>
<dbReference type="Gene3D" id="1.10.4160.10">
    <property type="entry name" value="Hydantoin permease"/>
    <property type="match status" value="1"/>
</dbReference>
<keyword evidence="3 6" id="KW-0812">Transmembrane</keyword>
<dbReference type="InterPro" id="IPR030191">
    <property type="entry name" value="CodB"/>
</dbReference>
<feature type="transmembrane region" description="Helical" evidence="6">
    <location>
        <begin position="329"/>
        <end position="346"/>
    </location>
</feature>
<dbReference type="InterPro" id="IPR012732">
    <property type="entry name" value="Thia_CytX"/>
</dbReference>
<keyword evidence="5 6" id="KW-0472">Membrane</keyword>
<feature type="transmembrane region" description="Helical" evidence="6">
    <location>
        <begin position="151"/>
        <end position="174"/>
    </location>
</feature>
<dbReference type="GO" id="GO:0005886">
    <property type="term" value="C:plasma membrane"/>
    <property type="evidence" value="ECO:0007669"/>
    <property type="project" value="TreeGrafter"/>
</dbReference>
<gene>
    <name evidence="7" type="ORF">PS273GM_04380</name>
</gene>
<evidence type="ECO:0000256" key="1">
    <source>
        <dbReference type="ARBA" id="ARBA00004141"/>
    </source>
</evidence>
<evidence type="ECO:0000256" key="3">
    <source>
        <dbReference type="ARBA" id="ARBA00022692"/>
    </source>
</evidence>
<evidence type="ECO:0000256" key="5">
    <source>
        <dbReference type="ARBA" id="ARBA00023136"/>
    </source>
</evidence>
<dbReference type="Pfam" id="PF02133">
    <property type="entry name" value="Transp_cyt_pur"/>
    <property type="match status" value="1"/>
</dbReference>
<evidence type="ECO:0000256" key="4">
    <source>
        <dbReference type="ARBA" id="ARBA00022989"/>
    </source>
</evidence>
<feature type="transmembrane region" description="Helical" evidence="6">
    <location>
        <begin position="386"/>
        <end position="406"/>
    </location>
</feature>
<dbReference type="NCBIfam" id="TIGR02358">
    <property type="entry name" value="thia_cytX"/>
    <property type="match status" value="1"/>
</dbReference>
<feature type="transmembrane region" description="Helical" evidence="6">
    <location>
        <begin position="412"/>
        <end position="429"/>
    </location>
</feature>
<dbReference type="EMBL" id="CP015641">
    <property type="protein sequence ID" value="ANF24436.1"/>
    <property type="molecule type" value="Genomic_DNA"/>
</dbReference>
<feature type="transmembrane region" description="Helical" evidence="6">
    <location>
        <begin position="352"/>
        <end position="374"/>
    </location>
</feature>
<protein>
    <submittedName>
        <fullName evidence="7">Nitrate reductase</fullName>
    </submittedName>
</protein>
<dbReference type="eggNOG" id="COG1457">
    <property type="taxonomic scope" value="Bacteria"/>
</dbReference>
<feature type="transmembrane region" description="Helical" evidence="6">
    <location>
        <begin position="64"/>
        <end position="87"/>
    </location>
</feature>
<feature type="transmembrane region" description="Helical" evidence="6">
    <location>
        <begin position="218"/>
        <end position="236"/>
    </location>
</feature>
<evidence type="ECO:0000256" key="2">
    <source>
        <dbReference type="ARBA" id="ARBA00008974"/>
    </source>
</evidence>
<keyword evidence="4 6" id="KW-1133">Transmembrane helix</keyword>
<dbReference type="AlphaFoldDB" id="A0A172WM67"/>
<feature type="transmembrane region" description="Helical" evidence="6">
    <location>
        <begin position="248"/>
        <end position="270"/>
    </location>
</feature>